<sequence length="256" mass="26692">MTSAAPSTRRVQARLDGAIGRITLADPDHRNALSRELSDDLAAAVHSLLADDARVLVLDAEPPVFCAGGSLDGLIERTHPLAASYAGFTALADAPVPTIAAVCGPAIGAGVNLPLACDVVLAGESARFDPRFLDVGIHPGGGHLWRLAERVGEQGAAALVLCGDSLTGAEAAAKGLAWRCVPDDDLPALATAFAERVAGRSPELVRLAKATLRASRALSDPADAAAVELAAQEWSVAQPYFRETVTRLRDRVRSRR</sequence>
<organism evidence="1 2">
    <name type="scientific">Cryptosporangium minutisporangium</name>
    <dbReference type="NCBI Taxonomy" id="113569"/>
    <lineage>
        <taxon>Bacteria</taxon>
        <taxon>Bacillati</taxon>
        <taxon>Actinomycetota</taxon>
        <taxon>Actinomycetes</taxon>
        <taxon>Cryptosporangiales</taxon>
        <taxon>Cryptosporangiaceae</taxon>
        <taxon>Cryptosporangium</taxon>
    </lineage>
</organism>
<dbReference type="SUPFAM" id="SSF52096">
    <property type="entry name" value="ClpP/crotonase"/>
    <property type="match status" value="1"/>
</dbReference>
<comment type="caution">
    <text evidence="1">The sequence shown here is derived from an EMBL/GenBank/DDBJ whole genome shotgun (WGS) entry which is preliminary data.</text>
</comment>
<dbReference type="PANTHER" id="PTHR11941">
    <property type="entry name" value="ENOYL-COA HYDRATASE-RELATED"/>
    <property type="match status" value="1"/>
</dbReference>
<keyword evidence="2" id="KW-1185">Reference proteome</keyword>
<protein>
    <submittedName>
        <fullName evidence="1">Enoyl-CoA hydratase</fullName>
    </submittedName>
</protein>
<dbReference type="InterPro" id="IPR001753">
    <property type="entry name" value="Enoyl-CoA_hydra/iso"/>
</dbReference>
<dbReference type="InterPro" id="IPR029045">
    <property type="entry name" value="ClpP/crotonase-like_dom_sf"/>
</dbReference>
<accession>A0ABP6SR55</accession>
<dbReference type="Pfam" id="PF00378">
    <property type="entry name" value="ECH_1"/>
    <property type="match status" value="1"/>
</dbReference>
<name>A0ABP6SR55_9ACTN</name>
<dbReference type="PANTHER" id="PTHR11941:SF54">
    <property type="entry name" value="ENOYL-COA HYDRATASE, MITOCHONDRIAL"/>
    <property type="match status" value="1"/>
</dbReference>
<reference evidence="2" key="1">
    <citation type="journal article" date="2019" name="Int. J. Syst. Evol. Microbiol.">
        <title>The Global Catalogue of Microorganisms (GCM) 10K type strain sequencing project: providing services to taxonomists for standard genome sequencing and annotation.</title>
        <authorList>
            <consortium name="The Broad Institute Genomics Platform"/>
            <consortium name="The Broad Institute Genome Sequencing Center for Infectious Disease"/>
            <person name="Wu L."/>
            <person name="Ma J."/>
        </authorList>
    </citation>
    <scope>NUCLEOTIDE SEQUENCE [LARGE SCALE GENOMIC DNA]</scope>
    <source>
        <strain evidence="2">JCM 9458</strain>
    </source>
</reference>
<evidence type="ECO:0000313" key="1">
    <source>
        <dbReference type="EMBL" id="GAA3382551.1"/>
    </source>
</evidence>
<proteinExistence type="predicted"/>
<evidence type="ECO:0000313" key="2">
    <source>
        <dbReference type="Proteomes" id="UP001501676"/>
    </source>
</evidence>
<dbReference type="Gene3D" id="3.90.226.10">
    <property type="entry name" value="2-enoyl-CoA Hydratase, Chain A, domain 1"/>
    <property type="match status" value="1"/>
</dbReference>
<dbReference type="EMBL" id="BAAAYN010000003">
    <property type="protein sequence ID" value="GAA3382551.1"/>
    <property type="molecule type" value="Genomic_DNA"/>
</dbReference>
<dbReference type="CDD" id="cd06558">
    <property type="entry name" value="crotonase-like"/>
    <property type="match status" value="1"/>
</dbReference>
<gene>
    <name evidence="1" type="ORF">GCM10020369_04860</name>
</gene>
<dbReference type="Proteomes" id="UP001501676">
    <property type="component" value="Unassembled WGS sequence"/>
</dbReference>
<dbReference type="RefSeq" id="WP_345726275.1">
    <property type="nucleotide sequence ID" value="NZ_BAAAYN010000003.1"/>
</dbReference>